<dbReference type="CDD" id="cd06325">
    <property type="entry name" value="PBP1_ABC_unchar_transporter"/>
    <property type="match status" value="1"/>
</dbReference>
<dbReference type="PANTHER" id="PTHR35271:SF1">
    <property type="entry name" value="ABC TRANSPORTER, SUBSTRATE-BINDING LIPOPROTEIN"/>
    <property type="match status" value="1"/>
</dbReference>
<organism evidence="2 3">
    <name type="scientific">Caproicibacterium amylolyticum</name>
    <dbReference type="NCBI Taxonomy" id="2766537"/>
    <lineage>
        <taxon>Bacteria</taxon>
        <taxon>Bacillati</taxon>
        <taxon>Bacillota</taxon>
        <taxon>Clostridia</taxon>
        <taxon>Eubacteriales</taxon>
        <taxon>Oscillospiraceae</taxon>
        <taxon>Caproicibacterium</taxon>
    </lineage>
</organism>
<dbReference type="EMBL" id="CP060696">
    <property type="protein sequence ID" value="QNO17517.1"/>
    <property type="molecule type" value="Genomic_DNA"/>
</dbReference>
<dbReference type="SUPFAM" id="SSF53822">
    <property type="entry name" value="Periplasmic binding protein-like I"/>
    <property type="match status" value="1"/>
</dbReference>
<keyword evidence="3" id="KW-1185">Reference proteome</keyword>
<evidence type="ECO:0000313" key="2">
    <source>
        <dbReference type="EMBL" id="QNO17517.1"/>
    </source>
</evidence>
<dbReference type="InterPro" id="IPR028082">
    <property type="entry name" value="Peripla_BP_I"/>
</dbReference>
<dbReference type="PANTHER" id="PTHR35271">
    <property type="entry name" value="ABC TRANSPORTER, SUBSTRATE-BINDING LIPOPROTEIN-RELATED"/>
    <property type="match status" value="1"/>
</dbReference>
<evidence type="ECO:0000256" key="1">
    <source>
        <dbReference type="SAM" id="SignalP"/>
    </source>
</evidence>
<dbReference type="Proteomes" id="UP000516046">
    <property type="component" value="Chromosome"/>
</dbReference>
<accession>A0A7G9WFQ5</accession>
<feature type="chain" id="PRO_5028859991" evidence="1">
    <location>
        <begin position="26"/>
        <end position="338"/>
    </location>
</feature>
<dbReference type="RefSeq" id="WP_212506587.1">
    <property type="nucleotide sequence ID" value="NZ_CP060696.1"/>
</dbReference>
<name>A0A7G9WFQ5_9FIRM</name>
<keyword evidence="1" id="KW-0732">Signal</keyword>
<dbReference type="Pfam" id="PF04392">
    <property type="entry name" value="ABC_sub_bind"/>
    <property type="match status" value="1"/>
</dbReference>
<evidence type="ECO:0000313" key="3">
    <source>
        <dbReference type="Proteomes" id="UP000516046"/>
    </source>
</evidence>
<protein>
    <submittedName>
        <fullName evidence="2">ABC transporter substrate-binding protein</fullName>
    </submittedName>
</protein>
<dbReference type="PROSITE" id="PS51257">
    <property type="entry name" value="PROKAR_LIPOPROTEIN"/>
    <property type="match status" value="1"/>
</dbReference>
<sequence length="338" mass="35170">MKKAEARFTAAVLAGILAVSCTACGGAGTSGSGNTATGGKKIGVIQYTTVPSLDNCYKGFIKGLADEGFTEGKNLTIDFQNAQAETATADTQAQTMAAKKYDLISAIATPAAMSAYAAAKANNIPVVFTAVSDPVAAKLVQSLDKPGTSCTGSSDQLPLEAQVKMIRAFLPKATKIGILYTTSEPNSVSTLARLKKIAPKYNFEVVKQGVTNASEVASGAEALIAKGVDCFNNFTDNNVVNNLPSVLQVANKAGIPVFGSEEEQVKNGCLASVSIDFVALGEETGKMAGKILKGEAKAEDTKVYVVQEGKPIYNTDVLSKLKLTLPDDYKSATKTATK</sequence>
<dbReference type="AlphaFoldDB" id="A0A7G9WFQ5"/>
<dbReference type="InterPro" id="IPR007487">
    <property type="entry name" value="ABC_transpt-TYRBP-like"/>
</dbReference>
<dbReference type="KEGG" id="caml:H6X83_11325"/>
<reference evidence="2 3" key="1">
    <citation type="submission" date="2020-08" db="EMBL/GenBank/DDBJ databases">
        <authorList>
            <person name="Ren C."/>
            <person name="Gu Y."/>
            <person name="Xu Y."/>
        </authorList>
    </citation>
    <scope>NUCLEOTIDE SEQUENCE [LARGE SCALE GENOMIC DNA]</scope>
    <source>
        <strain evidence="2 3">LBM18003</strain>
    </source>
</reference>
<feature type="signal peptide" evidence="1">
    <location>
        <begin position="1"/>
        <end position="25"/>
    </location>
</feature>
<gene>
    <name evidence="2" type="ORF">H6X83_11325</name>
</gene>
<proteinExistence type="predicted"/>
<dbReference type="Gene3D" id="3.40.50.2300">
    <property type="match status" value="2"/>
</dbReference>